<dbReference type="OrthoDB" id="784140at2759"/>
<gene>
    <name evidence="9" type="ORF">CEY00_Acc28039</name>
</gene>
<accession>A0A2R6PM88</accession>
<dbReference type="Gramene" id="PSR93426">
    <property type="protein sequence ID" value="PSR93426"/>
    <property type="gene ID" value="CEY00_Acc28039"/>
</dbReference>
<feature type="transmembrane region" description="Helical" evidence="8">
    <location>
        <begin position="251"/>
        <end position="275"/>
    </location>
</feature>
<feature type="transmembrane region" description="Helical" evidence="8">
    <location>
        <begin position="211"/>
        <end position="230"/>
    </location>
</feature>
<dbReference type="InParanoid" id="A0A2R6PM88"/>
<dbReference type="EMBL" id="NKQK01000024">
    <property type="protein sequence ID" value="PSR93426.1"/>
    <property type="molecule type" value="Genomic_DNA"/>
</dbReference>
<dbReference type="InterPro" id="IPR019395">
    <property type="entry name" value="Transmembrane_161A/B"/>
</dbReference>
<evidence type="ECO:0000256" key="1">
    <source>
        <dbReference type="ARBA" id="ARBA00004141"/>
    </source>
</evidence>
<organism evidence="9 10">
    <name type="scientific">Actinidia chinensis var. chinensis</name>
    <name type="common">Chinese soft-hair kiwi</name>
    <dbReference type="NCBI Taxonomy" id="1590841"/>
    <lineage>
        <taxon>Eukaryota</taxon>
        <taxon>Viridiplantae</taxon>
        <taxon>Streptophyta</taxon>
        <taxon>Embryophyta</taxon>
        <taxon>Tracheophyta</taxon>
        <taxon>Spermatophyta</taxon>
        <taxon>Magnoliopsida</taxon>
        <taxon>eudicotyledons</taxon>
        <taxon>Gunneridae</taxon>
        <taxon>Pentapetalae</taxon>
        <taxon>asterids</taxon>
        <taxon>Ericales</taxon>
        <taxon>Actinidiaceae</taxon>
        <taxon>Actinidia</taxon>
    </lineage>
</organism>
<evidence type="ECO:0000256" key="8">
    <source>
        <dbReference type="SAM" id="Phobius"/>
    </source>
</evidence>
<evidence type="ECO:0000256" key="5">
    <source>
        <dbReference type="ARBA" id="ARBA00023136"/>
    </source>
</evidence>
<evidence type="ECO:0000256" key="4">
    <source>
        <dbReference type="ARBA" id="ARBA00022989"/>
    </source>
</evidence>
<dbReference type="PANTHER" id="PTHR13624">
    <property type="entry name" value="RE42071P"/>
    <property type="match status" value="1"/>
</dbReference>
<dbReference type="Proteomes" id="UP000241394">
    <property type="component" value="Chromosome LG24"/>
</dbReference>
<evidence type="ECO:0000256" key="2">
    <source>
        <dbReference type="ARBA" id="ARBA00009706"/>
    </source>
</evidence>
<feature type="transmembrane region" description="Helical" evidence="8">
    <location>
        <begin position="176"/>
        <end position="199"/>
    </location>
</feature>
<evidence type="ECO:0000313" key="9">
    <source>
        <dbReference type="EMBL" id="PSR93426.1"/>
    </source>
</evidence>
<name>A0A2R6PM88_ACTCC</name>
<proteinExistence type="inferred from homology"/>
<reference evidence="10" key="2">
    <citation type="journal article" date="2018" name="BMC Genomics">
        <title>A manually annotated Actinidia chinensis var. chinensis (kiwifruit) genome highlights the challenges associated with draft genomes and gene prediction in plants.</title>
        <authorList>
            <person name="Pilkington S.M."/>
            <person name="Crowhurst R."/>
            <person name="Hilario E."/>
            <person name="Nardozza S."/>
            <person name="Fraser L."/>
            <person name="Peng Y."/>
            <person name="Gunaseelan K."/>
            <person name="Simpson R."/>
            <person name="Tahir J."/>
            <person name="Deroles S.C."/>
            <person name="Templeton K."/>
            <person name="Luo Z."/>
            <person name="Davy M."/>
            <person name="Cheng C."/>
            <person name="McNeilage M."/>
            <person name="Scaglione D."/>
            <person name="Liu Y."/>
            <person name="Zhang Q."/>
            <person name="Datson P."/>
            <person name="De Silva N."/>
            <person name="Gardiner S.E."/>
            <person name="Bassett H."/>
            <person name="Chagne D."/>
            <person name="McCallum J."/>
            <person name="Dzierzon H."/>
            <person name="Deng C."/>
            <person name="Wang Y.Y."/>
            <person name="Barron L."/>
            <person name="Manako K."/>
            <person name="Bowen J."/>
            <person name="Foster T.M."/>
            <person name="Erridge Z.A."/>
            <person name="Tiffin H."/>
            <person name="Waite C.N."/>
            <person name="Davies K.M."/>
            <person name="Grierson E.P."/>
            <person name="Laing W.A."/>
            <person name="Kirk R."/>
            <person name="Chen X."/>
            <person name="Wood M."/>
            <person name="Montefiori M."/>
            <person name="Brummell D.A."/>
            <person name="Schwinn K.E."/>
            <person name="Catanach A."/>
            <person name="Fullerton C."/>
            <person name="Li D."/>
            <person name="Meiyalaghan S."/>
            <person name="Nieuwenhuizen N."/>
            <person name="Read N."/>
            <person name="Prakash R."/>
            <person name="Hunter D."/>
            <person name="Zhang H."/>
            <person name="McKenzie M."/>
            <person name="Knabel M."/>
            <person name="Harris A."/>
            <person name="Allan A.C."/>
            <person name="Gleave A."/>
            <person name="Chen A."/>
            <person name="Janssen B.J."/>
            <person name="Plunkett B."/>
            <person name="Ampomah-Dwamena C."/>
            <person name="Voogd C."/>
            <person name="Leif D."/>
            <person name="Lafferty D."/>
            <person name="Souleyre E.J.F."/>
            <person name="Varkonyi-Gasic E."/>
            <person name="Gambi F."/>
            <person name="Hanley J."/>
            <person name="Yao J.L."/>
            <person name="Cheung J."/>
            <person name="David K.M."/>
            <person name="Warren B."/>
            <person name="Marsh K."/>
            <person name="Snowden K.C."/>
            <person name="Lin-Wang K."/>
            <person name="Brian L."/>
            <person name="Martinez-Sanchez M."/>
            <person name="Wang M."/>
            <person name="Ileperuma N."/>
            <person name="Macnee N."/>
            <person name="Campin R."/>
            <person name="McAtee P."/>
            <person name="Drummond R.S.M."/>
            <person name="Espley R.V."/>
            <person name="Ireland H.S."/>
            <person name="Wu R."/>
            <person name="Atkinson R.G."/>
            <person name="Karunairetnam S."/>
            <person name="Bulley S."/>
            <person name="Chunkath S."/>
            <person name="Hanley Z."/>
            <person name="Storey R."/>
            <person name="Thrimawithana A.H."/>
            <person name="Thomson S."/>
            <person name="David C."/>
            <person name="Testolin R."/>
            <person name="Huang H."/>
            <person name="Hellens R.P."/>
            <person name="Schaffer R.J."/>
        </authorList>
    </citation>
    <scope>NUCLEOTIDE SEQUENCE [LARGE SCALE GENOMIC DNA]</scope>
    <source>
        <strain evidence="10">cv. Red5</strain>
    </source>
</reference>
<feature type="transmembrane region" description="Helical" evidence="8">
    <location>
        <begin position="134"/>
        <end position="155"/>
    </location>
</feature>
<feature type="region of interest" description="Disordered" evidence="7">
    <location>
        <begin position="50"/>
        <end position="75"/>
    </location>
</feature>
<protein>
    <submittedName>
        <fullName evidence="9">Transmembrane protein like</fullName>
    </submittedName>
</protein>
<dbReference type="Pfam" id="PF10268">
    <property type="entry name" value="Tmemb_161AB"/>
    <property type="match status" value="1"/>
</dbReference>
<keyword evidence="5 8" id="KW-0472">Membrane</keyword>
<evidence type="ECO:0000256" key="7">
    <source>
        <dbReference type="SAM" id="MobiDB-lite"/>
    </source>
</evidence>
<dbReference type="FunCoup" id="A0A2R6PM88">
    <property type="interactions" value="58"/>
</dbReference>
<feature type="transmembrane region" description="Helical" evidence="8">
    <location>
        <begin position="372"/>
        <end position="393"/>
    </location>
</feature>
<evidence type="ECO:0000313" key="10">
    <source>
        <dbReference type="Proteomes" id="UP000241394"/>
    </source>
</evidence>
<dbReference type="PANTHER" id="PTHR13624:SF6">
    <property type="entry name" value="EMEI"/>
    <property type="match status" value="1"/>
</dbReference>
<dbReference type="AlphaFoldDB" id="A0A2R6PM88"/>
<evidence type="ECO:0000256" key="6">
    <source>
        <dbReference type="ARBA" id="ARBA00023180"/>
    </source>
</evidence>
<dbReference type="OMA" id="WWVVFVW"/>
<keyword evidence="10" id="KW-1185">Reference proteome</keyword>
<keyword evidence="4 8" id="KW-1133">Transmembrane helix</keyword>
<dbReference type="GO" id="GO:0016020">
    <property type="term" value="C:membrane"/>
    <property type="evidence" value="ECO:0007669"/>
    <property type="project" value="UniProtKB-SubCell"/>
</dbReference>
<keyword evidence="6" id="KW-0325">Glycoprotein</keyword>
<reference evidence="9 10" key="1">
    <citation type="submission" date="2017-07" db="EMBL/GenBank/DDBJ databases">
        <title>An improved, manually edited Actinidia chinensis var. chinensis (kiwifruit) genome highlights the challenges associated with draft genomes and gene prediction in plants.</title>
        <authorList>
            <person name="Pilkington S."/>
            <person name="Crowhurst R."/>
            <person name="Hilario E."/>
            <person name="Nardozza S."/>
            <person name="Fraser L."/>
            <person name="Peng Y."/>
            <person name="Gunaseelan K."/>
            <person name="Simpson R."/>
            <person name="Tahir J."/>
            <person name="Deroles S."/>
            <person name="Templeton K."/>
            <person name="Luo Z."/>
            <person name="Davy M."/>
            <person name="Cheng C."/>
            <person name="Mcneilage M."/>
            <person name="Scaglione D."/>
            <person name="Liu Y."/>
            <person name="Zhang Q."/>
            <person name="Datson P."/>
            <person name="De Silva N."/>
            <person name="Gardiner S."/>
            <person name="Bassett H."/>
            <person name="Chagne D."/>
            <person name="Mccallum J."/>
            <person name="Dzierzon H."/>
            <person name="Deng C."/>
            <person name="Wang Y.-Y."/>
            <person name="Barron N."/>
            <person name="Manako K."/>
            <person name="Bowen J."/>
            <person name="Foster T."/>
            <person name="Erridge Z."/>
            <person name="Tiffin H."/>
            <person name="Waite C."/>
            <person name="Davies K."/>
            <person name="Grierson E."/>
            <person name="Laing W."/>
            <person name="Kirk R."/>
            <person name="Chen X."/>
            <person name="Wood M."/>
            <person name="Montefiori M."/>
            <person name="Brummell D."/>
            <person name="Schwinn K."/>
            <person name="Catanach A."/>
            <person name="Fullerton C."/>
            <person name="Li D."/>
            <person name="Meiyalaghan S."/>
            <person name="Nieuwenhuizen N."/>
            <person name="Read N."/>
            <person name="Prakash R."/>
            <person name="Hunter D."/>
            <person name="Zhang H."/>
            <person name="Mckenzie M."/>
            <person name="Knabel M."/>
            <person name="Harris A."/>
            <person name="Allan A."/>
            <person name="Chen A."/>
            <person name="Janssen B."/>
            <person name="Plunkett B."/>
            <person name="Dwamena C."/>
            <person name="Voogd C."/>
            <person name="Leif D."/>
            <person name="Lafferty D."/>
            <person name="Souleyre E."/>
            <person name="Varkonyi-Gasic E."/>
            <person name="Gambi F."/>
            <person name="Hanley J."/>
            <person name="Yao J.-L."/>
            <person name="Cheung J."/>
            <person name="David K."/>
            <person name="Warren B."/>
            <person name="Marsh K."/>
            <person name="Snowden K."/>
            <person name="Lin-Wang K."/>
            <person name="Brian L."/>
            <person name="Martinez-Sanchez M."/>
            <person name="Wang M."/>
            <person name="Ileperuma N."/>
            <person name="Macnee N."/>
            <person name="Campin R."/>
            <person name="Mcatee P."/>
            <person name="Drummond R."/>
            <person name="Espley R."/>
            <person name="Ireland H."/>
            <person name="Wu R."/>
            <person name="Atkinson R."/>
            <person name="Karunairetnam S."/>
            <person name="Bulley S."/>
            <person name="Chunkath S."/>
            <person name="Hanley Z."/>
            <person name="Storey R."/>
            <person name="Thrimawithana A."/>
            <person name="Thomson S."/>
            <person name="David C."/>
            <person name="Testolin R."/>
        </authorList>
    </citation>
    <scope>NUCLEOTIDE SEQUENCE [LARGE SCALE GENOMIC DNA]</scope>
    <source>
        <strain evidence="10">cv. Red5</strain>
        <tissue evidence="9">Young leaf</tissue>
    </source>
</reference>
<comment type="caution">
    <text evidence="9">The sequence shown here is derived from an EMBL/GenBank/DDBJ whole genome shotgun (WGS) entry which is preliminary data.</text>
</comment>
<feature type="transmembrane region" description="Helical" evidence="8">
    <location>
        <begin position="420"/>
        <end position="443"/>
    </location>
</feature>
<evidence type="ECO:0000256" key="3">
    <source>
        <dbReference type="ARBA" id="ARBA00022692"/>
    </source>
</evidence>
<dbReference type="STRING" id="1590841.A0A2R6PM88"/>
<comment type="subcellular location">
    <subcellularLocation>
        <location evidence="1">Membrane</location>
        <topology evidence="1">Multi-pass membrane protein</topology>
    </subcellularLocation>
</comment>
<comment type="similarity">
    <text evidence="2">Belongs to the TMEM161 family.</text>
</comment>
<sequence>MSPLHLLPPNNLILQAILALCLSLSFPFFKIPIFFLQGLHTYIHPDDVSHTGNGPRAAIRRPGADPEPKLRKKSKDRFEFDESQAQIFRLRLTDGHLQTRLFFNQFQTAFNSTTIALTCLWVHNFLSVSEDSGIISNGTIIPILLGLACVCRLFLLIGRVSMERSASKRSEKQMSALLGVLGFVLGLAIVLEIGTNFVIDFGFKSLDGFGRFMVAALMGCIVGFLFMPAGRSARAFWLGTDQIRCNLSMIYCGWFARMLLYANYLLVVFTSLLWIKPFADLLVNKNTDVRRESVSIGNADELVGNLGMSKSDFDKFRIWCLLASGLLQIVTLRSNLQMYLNEAVLSWYQRLHASKVPDLDFSRAKVFLHNHYLCLVVLQFFGPPALVLIFLGFSQIDEKLLMNFQPACSLLPCSALVKEIALFMAWWITFVWAIFTSASLVLYRRGILYVS</sequence>
<keyword evidence="3 8" id="KW-0812">Transmembrane</keyword>
<feature type="transmembrane region" description="Helical" evidence="8">
    <location>
        <begin position="316"/>
        <end position="332"/>
    </location>
</feature>
<feature type="transmembrane region" description="Helical" evidence="8">
    <location>
        <begin position="12"/>
        <end position="29"/>
    </location>
</feature>